<dbReference type="SUPFAM" id="SSF48371">
    <property type="entry name" value="ARM repeat"/>
    <property type="match status" value="1"/>
</dbReference>
<sequence precursor="true">MNIPRLQLPRTAAFITILGMAAAALTSHASAQTKEWLKEQQSFLDNSEESPVYIGARACAENGGEGAIELLLDLLGLEIDRGLPAPHYRDIAWDSLVQVKSDEGRALVATFLKDADSEMVREWCADLLGLYGDDQYGDVVVDALRDREENVQRAAARAAGRLKFEPATENLLKLAKSKDPRTRGNAIGSLAQINIEEHSNLFLSGVEKDKDPSVQCALLSMVPELLPDRCESLSIVAMSHEDWSPALQAVRNLGGIETKTAIDALVAAATAARSRISLEAVDMLVQLTGLKYSRPDQWANWWKDNRETFEFPKKKGQRQKREADASSATYNGVRVDSSQVAFLMDVSSWMDKELATRQEKRIDVARDEMEQAFDAIRPPFTFNVFLYAENIEALSPKKPLELSKKTTKKALSFVEDARATGHKDIWNALFTKSWTGATTPSTSFRPASRTWAGSCIRSTSTITSPS</sequence>
<feature type="signal peptide" evidence="1">
    <location>
        <begin position="1"/>
        <end position="31"/>
    </location>
</feature>
<dbReference type="InterPro" id="IPR004155">
    <property type="entry name" value="PBS_lyase_HEAT"/>
</dbReference>
<dbReference type="SMART" id="SM00567">
    <property type="entry name" value="EZ_HEAT"/>
    <property type="match status" value="3"/>
</dbReference>
<proteinExistence type="predicted"/>
<dbReference type="EMBL" id="CP036434">
    <property type="protein sequence ID" value="QDV08620.1"/>
    <property type="molecule type" value="Genomic_DNA"/>
</dbReference>
<dbReference type="Proteomes" id="UP000320390">
    <property type="component" value="Chromosome"/>
</dbReference>
<dbReference type="RefSeq" id="WP_419190419.1">
    <property type="nucleotide sequence ID" value="NZ_CP036434.1"/>
</dbReference>
<dbReference type="Pfam" id="PF13646">
    <property type="entry name" value="HEAT_2"/>
    <property type="match status" value="1"/>
</dbReference>
<evidence type="ECO:0000313" key="2">
    <source>
        <dbReference type="EMBL" id="QDV08620.1"/>
    </source>
</evidence>
<keyword evidence="1" id="KW-0732">Signal</keyword>
<dbReference type="InterPro" id="IPR036465">
    <property type="entry name" value="vWFA_dom_sf"/>
</dbReference>
<dbReference type="InterPro" id="IPR011989">
    <property type="entry name" value="ARM-like"/>
</dbReference>
<reference evidence="2 3" key="1">
    <citation type="submission" date="2019-02" db="EMBL/GenBank/DDBJ databases">
        <title>Deep-cultivation of Planctomycetes and their phenomic and genomic characterization uncovers novel biology.</title>
        <authorList>
            <person name="Wiegand S."/>
            <person name="Jogler M."/>
            <person name="Boedeker C."/>
            <person name="Pinto D."/>
            <person name="Vollmers J."/>
            <person name="Rivas-Marin E."/>
            <person name="Kohn T."/>
            <person name="Peeters S.H."/>
            <person name="Heuer A."/>
            <person name="Rast P."/>
            <person name="Oberbeckmann S."/>
            <person name="Bunk B."/>
            <person name="Jeske O."/>
            <person name="Meyerdierks A."/>
            <person name="Storesund J.E."/>
            <person name="Kallscheuer N."/>
            <person name="Luecker S."/>
            <person name="Lage O.M."/>
            <person name="Pohl T."/>
            <person name="Merkel B.J."/>
            <person name="Hornburger P."/>
            <person name="Mueller R.-W."/>
            <person name="Bruemmer F."/>
            <person name="Labrenz M."/>
            <person name="Spormann A.M."/>
            <person name="Op den Camp H."/>
            <person name="Overmann J."/>
            <person name="Amann R."/>
            <person name="Jetten M.S.M."/>
            <person name="Mascher T."/>
            <person name="Medema M.H."/>
            <person name="Devos D.P."/>
            <person name="Kaster A.-K."/>
            <person name="Ovreas L."/>
            <person name="Rohde M."/>
            <person name="Galperin M.Y."/>
            <person name="Jogler C."/>
        </authorList>
    </citation>
    <scope>NUCLEOTIDE SEQUENCE [LARGE SCALE GENOMIC DNA]</scope>
    <source>
        <strain evidence="2 3">Poly30</strain>
    </source>
</reference>
<dbReference type="SUPFAM" id="SSF53300">
    <property type="entry name" value="vWA-like"/>
    <property type="match status" value="1"/>
</dbReference>
<evidence type="ECO:0000313" key="3">
    <source>
        <dbReference type="Proteomes" id="UP000320390"/>
    </source>
</evidence>
<evidence type="ECO:0008006" key="4">
    <source>
        <dbReference type="Google" id="ProtNLM"/>
    </source>
</evidence>
<name>A0A518EX00_9BACT</name>
<organism evidence="2 3">
    <name type="scientific">Saltatorellus ferox</name>
    <dbReference type="NCBI Taxonomy" id="2528018"/>
    <lineage>
        <taxon>Bacteria</taxon>
        <taxon>Pseudomonadati</taxon>
        <taxon>Planctomycetota</taxon>
        <taxon>Planctomycetia</taxon>
        <taxon>Planctomycetia incertae sedis</taxon>
        <taxon>Saltatorellus</taxon>
    </lineage>
</organism>
<dbReference type="Gene3D" id="3.40.50.410">
    <property type="entry name" value="von Willebrand factor, type A domain"/>
    <property type="match status" value="1"/>
</dbReference>
<dbReference type="AlphaFoldDB" id="A0A518EX00"/>
<keyword evidence="3" id="KW-1185">Reference proteome</keyword>
<feature type="chain" id="PRO_5021917450" description="HEAT repeat protein" evidence="1">
    <location>
        <begin position="32"/>
        <end position="466"/>
    </location>
</feature>
<dbReference type="InterPro" id="IPR016024">
    <property type="entry name" value="ARM-type_fold"/>
</dbReference>
<dbReference type="Gene3D" id="1.25.10.10">
    <property type="entry name" value="Leucine-rich Repeat Variant"/>
    <property type="match status" value="1"/>
</dbReference>
<accession>A0A518EX00</accession>
<evidence type="ECO:0000256" key="1">
    <source>
        <dbReference type="SAM" id="SignalP"/>
    </source>
</evidence>
<protein>
    <recommendedName>
        <fullName evidence="4">HEAT repeat protein</fullName>
    </recommendedName>
</protein>
<gene>
    <name evidence="2" type="ORF">Poly30_41730</name>
</gene>